<protein>
    <submittedName>
        <fullName evidence="1">Uncharacterized protein</fullName>
    </submittedName>
</protein>
<reference evidence="1" key="1">
    <citation type="journal article" date="2020" name="Stud. Mycol.">
        <title>101 Dothideomycetes genomes: a test case for predicting lifestyles and emergence of pathogens.</title>
        <authorList>
            <person name="Haridas S."/>
            <person name="Albert R."/>
            <person name="Binder M."/>
            <person name="Bloem J."/>
            <person name="Labutti K."/>
            <person name="Salamov A."/>
            <person name="Andreopoulos B."/>
            <person name="Baker S."/>
            <person name="Barry K."/>
            <person name="Bills G."/>
            <person name="Bluhm B."/>
            <person name="Cannon C."/>
            <person name="Castanera R."/>
            <person name="Culley D."/>
            <person name="Daum C."/>
            <person name="Ezra D."/>
            <person name="Gonzalez J."/>
            <person name="Henrissat B."/>
            <person name="Kuo A."/>
            <person name="Liang C."/>
            <person name="Lipzen A."/>
            <person name="Lutzoni F."/>
            <person name="Magnuson J."/>
            <person name="Mondo S."/>
            <person name="Nolan M."/>
            <person name="Ohm R."/>
            <person name="Pangilinan J."/>
            <person name="Park H.-J."/>
            <person name="Ramirez L."/>
            <person name="Alfaro M."/>
            <person name="Sun H."/>
            <person name="Tritt A."/>
            <person name="Yoshinaga Y."/>
            <person name="Zwiers L.-H."/>
            <person name="Turgeon B."/>
            <person name="Goodwin S."/>
            <person name="Spatafora J."/>
            <person name="Crous P."/>
            <person name="Grigoriev I."/>
        </authorList>
    </citation>
    <scope>NUCLEOTIDE SEQUENCE</scope>
    <source>
        <strain evidence="1">CBS 110217</strain>
    </source>
</reference>
<evidence type="ECO:0000313" key="2">
    <source>
        <dbReference type="Proteomes" id="UP000799777"/>
    </source>
</evidence>
<proteinExistence type="predicted"/>
<comment type="caution">
    <text evidence="1">The sequence shown here is derived from an EMBL/GenBank/DDBJ whole genome shotgun (WGS) entry which is preliminary data.</text>
</comment>
<gene>
    <name evidence="1" type="ORF">EK21DRAFT_85731</name>
</gene>
<evidence type="ECO:0000313" key="1">
    <source>
        <dbReference type="EMBL" id="KAF2034300.1"/>
    </source>
</evidence>
<sequence>MREGYTVHLHLKNDRPCGGSISPGLYNTGFYFTRQAAGSGVIKIFVHFERVKSVSVQPGRISTVPFVPSPVIDLRSPNPSPELTRVPRHSLTSVPPLDSDVANEHNRPAHQHFVVSCRGEGPAIDEDSLDDSALYVYEVTQYKYVSLSRAATSNLWERLFEATVNPHHSDDLARQHEHTHAAMIDGIYGVVAPPPLLKLRWSRRCSLSNSSS</sequence>
<accession>A0A9P4HG11</accession>
<name>A0A9P4HG11_9PLEO</name>
<dbReference type="Proteomes" id="UP000799777">
    <property type="component" value="Unassembled WGS sequence"/>
</dbReference>
<organism evidence="1 2">
    <name type="scientific">Setomelanomma holmii</name>
    <dbReference type="NCBI Taxonomy" id="210430"/>
    <lineage>
        <taxon>Eukaryota</taxon>
        <taxon>Fungi</taxon>
        <taxon>Dikarya</taxon>
        <taxon>Ascomycota</taxon>
        <taxon>Pezizomycotina</taxon>
        <taxon>Dothideomycetes</taxon>
        <taxon>Pleosporomycetidae</taxon>
        <taxon>Pleosporales</taxon>
        <taxon>Pleosporineae</taxon>
        <taxon>Phaeosphaeriaceae</taxon>
        <taxon>Setomelanomma</taxon>
    </lineage>
</organism>
<keyword evidence="2" id="KW-1185">Reference proteome</keyword>
<dbReference type="AlphaFoldDB" id="A0A9P4HG11"/>
<dbReference type="EMBL" id="ML978162">
    <property type="protein sequence ID" value="KAF2034300.1"/>
    <property type="molecule type" value="Genomic_DNA"/>
</dbReference>